<keyword evidence="3" id="KW-1185">Reference proteome</keyword>
<comment type="caution">
    <text evidence="2">The sequence shown here is derived from an EMBL/GenBank/DDBJ whole genome shotgun (WGS) entry which is preliminary data.</text>
</comment>
<dbReference type="EMBL" id="BMAT01006931">
    <property type="protein sequence ID" value="GFS22402.1"/>
    <property type="molecule type" value="Genomic_DNA"/>
</dbReference>
<organism evidence="2 3">
    <name type="scientific">Elysia marginata</name>
    <dbReference type="NCBI Taxonomy" id="1093978"/>
    <lineage>
        <taxon>Eukaryota</taxon>
        <taxon>Metazoa</taxon>
        <taxon>Spiralia</taxon>
        <taxon>Lophotrochozoa</taxon>
        <taxon>Mollusca</taxon>
        <taxon>Gastropoda</taxon>
        <taxon>Heterobranchia</taxon>
        <taxon>Euthyneura</taxon>
        <taxon>Panpulmonata</taxon>
        <taxon>Sacoglossa</taxon>
        <taxon>Placobranchoidea</taxon>
        <taxon>Plakobranchidae</taxon>
        <taxon>Elysia</taxon>
    </lineage>
</organism>
<keyword evidence="2" id="KW-0407">Ion channel</keyword>
<dbReference type="Proteomes" id="UP000762676">
    <property type="component" value="Unassembled WGS sequence"/>
</dbReference>
<protein>
    <submittedName>
        <fullName evidence="2">Calcium-activated potassium channel subunit alpha-1</fullName>
    </submittedName>
</protein>
<dbReference type="GO" id="GO:0034220">
    <property type="term" value="P:monoatomic ion transmembrane transport"/>
    <property type="evidence" value="ECO:0007669"/>
    <property type="project" value="UniProtKB-KW"/>
</dbReference>
<dbReference type="InterPro" id="IPR057626">
    <property type="entry name" value="S-S_Temptin"/>
</dbReference>
<dbReference type="AlphaFoldDB" id="A0AAV4JLH2"/>
<evidence type="ECO:0000313" key="3">
    <source>
        <dbReference type="Proteomes" id="UP000762676"/>
    </source>
</evidence>
<feature type="domain" description="Temptin Cys/Cys disulfide" evidence="1">
    <location>
        <begin position="7"/>
        <end position="58"/>
    </location>
</feature>
<evidence type="ECO:0000259" key="1">
    <source>
        <dbReference type="Pfam" id="PF24784"/>
    </source>
</evidence>
<sequence length="87" mass="9392">MAGVVTYDRWGAGANKAFGSDFAVDGRKWTQAFCNADSDVGALSNKQVLDEPGCVCACVVSRKQTLTYRRNHSSDLVVLDCCEHAGF</sequence>
<reference evidence="2 3" key="1">
    <citation type="journal article" date="2021" name="Elife">
        <title>Chloroplast acquisition without the gene transfer in kleptoplastic sea slugs, Plakobranchus ocellatus.</title>
        <authorList>
            <person name="Maeda T."/>
            <person name="Takahashi S."/>
            <person name="Yoshida T."/>
            <person name="Shimamura S."/>
            <person name="Takaki Y."/>
            <person name="Nagai Y."/>
            <person name="Toyoda A."/>
            <person name="Suzuki Y."/>
            <person name="Arimoto A."/>
            <person name="Ishii H."/>
            <person name="Satoh N."/>
            <person name="Nishiyama T."/>
            <person name="Hasebe M."/>
            <person name="Maruyama T."/>
            <person name="Minagawa J."/>
            <person name="Obokata J."/>
            <person name="Shigenobu S."/>
        </authorList>
    </citation>
    <scope>NUCLEOTIDE SEQUENCE [LARGE SCALE GENOMIC DNA]</scope>
</reference>
<gene>
    <name evidence="2" type="ORF">ElyMa_003362900</name>
</gene>
<dbReference type="Pfam" id="PF24784">
    <property type="entry name" value="Temptin_C"/>
    <property type="match status" value="1"/>
</dbReference>
<evidence type="ECO:0000313" key="2">
    <source>
        <dbReference type="EMBL" id="GFS22402.1"/>
    </source>
</evidence>
<proteinExistence type="predicted"/>
<keyword evidence="2" id="KW-0813">Transport</keyword>
<keyword evidence="2" id="KW-0406">Ion transport</keyword>
<name>A0AAV4JLH2_9GAST</name>
<accession>A0AAV4JLH2</accession>